<gene>
    <name evidence="1" type="ORF">GCM10011529_27800</name>
</gene>
<dbReference type="PANTHER" id="PTHR18901">
    <property type="entry name" value="2-DEOXYGLUCOSE-6-PHOSPHATE PHOSPHATASE 2"/>
    <property type="match status" value="1"/>
</dbReference>
<dbReference type="PANTHER" id="PTHR18901:SF38">
    <property type="entry name" value="PSEUDOURIDINE-5'-PHOSPHATASE"/>
    <property type="match status" value="1"/>
</dbReference>
<reference evidence="1" key="1">
    <citation type="journal article" date="2014" name="Int. J. Syst. Evol. Microbiol.">
        <title>Complete genome sequence of Corynebacterium casei LMG S-19264T (=DSM 44701T), isolated from a smear-ripened cheese.</title>
        <authorList>
            <consortium name="US DOE Joint Genome Institute (JGI-PGF)"/>
            <person name="Walter F."/>
            <person name="Albersmeier A."/>
            <person name="Kalinowski J."/>
            <person name="Ruckert C."/>
        </authorList>
    </citation>
    <scope>NUCLEOTIDE SEQUENCE</scope>
    <source>
        <strain evidence="1">CGMCC 1.15519</strain>
    </source>
</reference>
<comment type="caution">
    <text evidence="1">The sequence shown here is derived from an EMBL/GenBank/DDBJ whole genome shotgun (WGS) entry which is preliminary data.</text>
</comment>
<proteinExistence type="predicted"/>
<dbReference type="InterPro" id="IPR006439">
    <property type="entry name" value="HAD-SF_hydro_IA"/>
</dbReference>
<protein>
    <submittedName>
        <fullName evidence="1">Haloacid dehalogenase</fullName>
    </submittedName>
</protein>
<dbReference type="SUPFAM" id="SSF56784">
    <property type="entry name" value="HAD-like"/>
    <property type="match status" value="1"/>
</dbReference>
<reference evidence="1" key="2">
    <citation type="submission" date="2020-09" db="EMBL/GenBank/DDBJ databases">
        <authorList>
            <person name="Sun Q."/>
            <person name="Zhou Y."/>
        </authorList>
    </citation>
    <scope>NUCLEOTIDE SEQUENCE</scope>
    <source>
        <strain evidence="1">CGMCC 1.15519</strain>
    </source>
</reference>
<dbReference type="SFLD" id="SFLDS00003">
    <property type="entry name" value="Haloacid_Dehalogenase"/>
    <property type="match status" value="1"/>
</dbReference>
<dbReference type="AlphaFoldDB" id="A0A916ZZJ7"/>
<dbReference type="RefSeq" id="WP_188763763.1">
    <property type="nucleotide sequence ID" value="NZ_BMJM01000012.1"/>
</dbReference>
<evidence type="ECO:0000313" key="2">
    <source>
        <dbReference type="Proteomes" id="UP000635071"/>
    </source>
</evidence>
<dbReference type="Proteomes" id="UP000635071">
    <property type="component" value="Unassembled WGS sequence"/>
</dbReference>
<dbReference type="PRINTS" id="PR00413">
    <property type="entry name" value="HADHALOGNASE"/>
</dbReference>
<dbReference type="EMBL" id="BMJM01000012">
    <property type="protein sequence ID" value="GGE19668.1"/>
    <property type="molecule type" value="Genomic_DNA"/>
</dbReference>
<dbReference type="InterPro" id="IPR036412">
    <property type="entry name" value="HAD-like_sf"/>
</dbReference>
<dbReference type="InterPro" id="IPR023198">
    <property type="entry name" value="PGP-like_dom2"/>
</dbReference>
<dbReference type="InterPro" id="IPR041492">
    <property type="entry name" value="HAD_2"/>
</dbReference>
<organism evidence="1 2">
    <name type="scientific">Sandarakinorhabdus glacialis</name>
    <dbReference type="NCBI Taxonomy" id="1614636"/>
    <lineage>
        <taxon>Bacteria</taxon>
        <taxon>Pseudomonadati</taxon>
        <taxon>Pseudomonadota</taxon>
        <taxon>Alphaproteobacteria</taxon>
        <taxon>Sphingomonadales</taxon>
        <taxon>Sphingosinicellaceae</taxon>
        <taxon>Sandarakinorhabdus</taxon>
    </lineage>
</organism>
<dbReference type="InterPro" id="IPR023214">
    <property type="entry name" value="HAD_sf"/>
</dbReference>
<dbReference type="NCBIfam" id="TIGR01509">
    <property type="entry name" value="HAD-SF-IA-v3"/>
    <property type="match status" value="1"/>
</dbReference>
<name>A0A916ZZJ7_9SPHN</name>
<evidence type="ECO:0000313" key="1">
    <source>
        <dbReference type="EMBL" id="GGE19668.1"/>
    </source>
</evidence>
<keyword evidence="2" id="KW-1185">Reference proteome</keyword>
<dbReference type="Gene3D" id="3.40.50.1000">
    <property type="entry name" value="HAD superfamily/HAD-like"/>
    <property type="match status" value="1"/>
</dbReference>
<dbReference type="Pfam" id="PF13419">
    <property type="entry name" value="HAD_2"/>
    <property type="match status" value="1"/>
</dbReference>
<dbReference type="Gene3D" id="1.10.150.240">
    <property type="entry name" value="Putative phosphatase, domain 2"/>
    <property type="match status" value="1"/>
</dbReference>
<sequence length="220" mass="23474">MILTRPAAVLFDMDGLLLDTERISRASMIEVSTAMGYPVTEAIFERLIGVPDDGNRATLTGIFGSGFDYDLMRTRQRALNDSRYGHARPLRPGARAITEAVAALGIPCAIATSTGREKATSFLTHTGLVGAFDHILTRDDVARGKPYPDLYLAAAAAFGFAPAACLALEDSYNGVRAAHAAGVPVIMIPDLLPETAEMRELTLAVAPDLDTVRGWLLALS</sequence>
<dbReference type="SFLD" id="SFLDG01129">
    <property type="entry name" value="C1.5:_HAD__Beta-PGM__Phosphata"/>
    <property type="match status" value="1"/>
</dbReference>
<accession>A0A916ZZJ7</accession>